<dbReference type="EMBL" id="JACHMK010000001">
    <property type="protein sequence ID" value="MBB6335460.1"/>
    <property type="molecule type" value="Genomic_DNA"/>
</dbReference>
<reference evidence="1" key="1">
    <citation type="submission" date="2020-08" db="EMBL/GenBank/DDBJ databases">
        <title>Sequencing the genomes of 1000 actinobacteria strains.</title>
        <authorList>
            <person name="Klenk H.-P."/>
        </authorList>
    </citation>
    <scope>NUCLEOTIDE SEQUENCE</scope>
    <source>
        <strain evidence="1">DSM 10695</strain>
    </source>
</reference>
<proteinExistence type="predicted"/>
<gene>
    <name evidence="1" type="ORF">HD592_002025</name>
</gene>
<evidence type="ECO:0000313" key="2">
    <source>
        <dbReference type="Proteomes" id="UP000617426"/>
    </source>
</evidence>
<protein>
    <submittedName>
        <fullName evidence="1">Uncharacterized protein</fullName>
    </submittedName>
</protein>
<dbReference type="AlphaFoldDB" id="A0A923E6C2"/>
<organism evidence="1 2">
    <name type="scientific">Schaalia hyovaginalis</name>
    <dbReference type="NCBI Taxonomy" id="29316"/>
    <lineage>
        <taxon>Bacteria</taxon>
        <taxon>Bacillati</taxon>
        <taxon>Actinomycetota</taxon>
        <taxon>Actinomycetes</taxon>
        <taxon>Actinomycetales</taxon>
        <taxon>Actinomycetaceae</taxon>
        <taxon>Schaalia</taxon>
    </lineage>
</organism>
<sequence length="60" mass="6499">MGFISINNAEYLVTDDELDALTPDLNNFTITGIAHLRFTGNGQAIDIRISNGTVITTSRS</sequence>
<keyword evidence="2" id="KW-1185">Reference proteome</keyword>
<evidence type="ECO:0000313" key="1">
    <source>
        <dbReference type="EMBL" id="MBB6335460.1"/>
    </source>
</evidence>
<comment type="caution">
    <text evidence="1">The sequence shown here is derived from an EMBL/GenBank/DDBJ whole genome shotgun (WGS) entry which is preliminary data.</text>
</comment>
<accession>A0A923E6C2</accession>
<dbReference type="RefSeq" id="WP_184453835.1">
    <property type="nucleotide sequence ID" value="NZ_JACHMK010000001.1"/>
</dbReference>
<name>A0A923E6C2_9ACTO</name>
<dbReference type="Proteomes" id="UP000617426">
    <property type="component" value="Unassembled WGS sequence"/>
</dbReference>